<dbReference type="InterPro" id="IPR020904">
    <property type="entry name" value="Sc_DH/Rdtase_CS"/>
</dbReference>
<dbReference type="Proteomes" id="UP000305109">
    <property type="component" value="Unassembled WGS sequence"/>
</dbReference>
<dbReference type="InterPro" id="IPR002347">
    <property type="entry name" value="SDR_fam"/>
</dbReference>
<dbReference type="CDD" id="cd05374">
    <property type="entry name" value="17beta-HSD-like_SDR_c"/>
    <property type="match status" value="1"/>
</dbReference>
<dbReference type="Pfam" id="PF00106">
    <property type="entry name" value="adh_short"/>
    <property type="match status" value="1"/>
</dbReference>
<dbReference type="RefSeq" id="WP_136907124.1">
    <property type="nucleotide sequence ID" value="NZ_SUMD01000001.1"/>
</dbReference>
<proteinExistence type="inferred from homology"/>
<dbReference type="InterPro" id="IPR051911">
    <property type="entry name" value="SDR_oxidoreductase"/>
</dbReference>
<dbReference type="PROSITE" id="PS00061">
    <property type="entry name" value="ADH_SHORT"/>
    <property type="match status" value="1"/>
</dbReference>
<evidence type="ECO:0000259" key="4">
    <source>
        <dbReference type="SMART" id="SM00822"/>
    </source>
</evidence>
<dbReference type="PANTHER" id="PTHR43976">
    <property type="entry name" value="SHORT CHAIN DEHYDROGENASE"/>
    <property type="match status" value="1"/>
</dbReference>
<dbReference type="PRINTS" id="PR00080">
    <property type="entry name" value="SDRFAMILY"/>
</dbReference>
<evidence type="ECO:0000256" key="2">
    <source>
        <dbReference type="ARBA" id="ARBA00023002"/>
    </source>
</evidence>
<comment type="caution">
    <text evidence="5">The sequence shown here is derived from an EMBL/GenBank/DDBJ whole genome shotgun (WGS) entry which is preliminary data.</text>
</comment>
<keyword evidence="2" id="KW-0560">Oxidoreductase</keyword>
<feature type="domain" description="Ketoreductase" evidence="4">
    <location>
        <begin position="7"/>
        <end position="192"/>
    </location>
</feature>
<dbReference type="InterPro" id="IPR057326">
    <property type="entry name" value="KR_dom"/>
</dbReference>
<accession>A0ABY2RRU3</accession>
<dbReference type="PRINTS" id="PR00081">
    <property type="entry name" value="GDHRDH"/>
</dbReference>
<protein>
    <submittedName>
        <fullName evidence="5">SDR family NAD(P)-dependent oxidoreductase</fullName>
    </submittedName>
</protein>
<name>A0ABY2RRU3_9NOCA</name>
<reference evidence="5 6" key="1">
    <citation type="submission" date="2019-04" db="EMBL/GenBank/DDBJ databases">
        <title>Rhodococcus oryzae sp. nov., a novel actinomycete isolated from rhizosphere soil of rice (Oryza sativa L.).</title>
        <authorList>
            <person name="Li C."/>
        </authorList>
    </citation>
    <scope>NUCLEOTIDE SEQUENCE [LARGE SCALE GENOMIC DNA]</scope>
    <source>
        <strain evidence="5 6">NEAU-CX67</strain>
    </source>
</reference>
<dbReference type="SUPFAM" id="SSF51735">
    <property type="entry name" value="NAD(P)-binding Rossmann-fold domains"/>
    <property type="match status" value="1"/>
</dbReference>
<evidence type="ECO:0000256" key="1">
    <source>
        <dbReference type="ARBA" id="ARBA00006484"/>
    </source>
</evidence>
<keyword evidence="6" id="KW-1185">Reference proteome</keyword>
<dbReference type="PANTHER" id="PTHR43976:SF16">
    <property type="entry name" value="SHORT-CHAIN DEHYDROGENASE_REDUCTASE FAMILY PROTEIN"/>
    <property type="match status" value="1"/>
</dbReference>
<dbReference type="InterPro" id="IPR036291">
    <property type="entry name" value="NAD(P)-bd_dom_sf"/>
</dbReference>
<organism evidence="5 6">
    <name type="scientific">Rhodococcus oryzae</name>
    <dbReference type="NCBI Taxonomy" id="2571143"/>
    <lineage>
        <taxon>Bacteria</taxon>
        <taxon>Bacillati</taxon>
        <taxon>Actinomycetota</taxon>
        <taxon>Actinomycetes</taxon>
        <taxon>Mycobacteriales</taxon>
        <taxon>Nocardiaceae</taxon>
        <taxon>Rhodococcus</taxon>
    </lineage>
</organism>
<evidence type="ECO:0000313" key="5">
    <source>
        <dbReference type="EMBL" id="TJZ81712.1"/>
    </source>
</evidence>
<dbReference type="Gene3D" id="3.40.50.720">
    <property type="entry name" value="NAD(P)-binding Rossmann-like Domain"/>
    <property type="match status" value="1"/>
</dbReference>
<evidence type="ECO:0000313" key="6">
    <source>
        <dbReference type="Proteomes" id="UP000305109"/>
    </source>
</evidence>
<dbReference type="EMBL" id="SUMD01000001">
    <property type="protein sequence ID" value="TJZ81712.1"/>
    <property type="molecule type" value="Genomic_DNA"/>
</dbReference>
<sequence>MLTTEPRTWFITGAGRGLGRAFATAALDAGDRVVATARDATTLRDLEAAHPERVAALQLDVTDRDAAAEAVARAVDRFGRIDVVVNNAGYGLMGAVEEITEDQARDQMETNFFGALWVTQAVIPQLRAQGSGHIIQISSVGAVGAMPTFGLYNASKWALEGFSASAAEELRPFGISVTMAQLGGFDTDWAGSSMRFAAANTAYDETRVAVLGTAAYPDPSAPPQAEPEDTDPEWIDAPPAEAAAALLTLVDNPHPPVRQIIGTGAHQMVNMALAARRADYEADAEFVWP</sequence>
<evidence type="ECO:0000256" key="3">
    <source>
        <dbReference type="RuleBase" id="RU000363"/>
    </source>
</evidence>
<dbReference type="SMART" id="SM00822">
    <property type="entry name" value="PKS_KR"/>
    <property type="match status" value="1"/>
</dbReference>
<dbReference type="NCBIfam" id="NF006114">
    <property type="entry name" value="PRK08263.1"/>
    <property type="match status" value="1"/>
</dbReference>
<comment type="similarity">
    <text evidence="1 3">Belongs to the short-chain dehydrogenases/reductases (SDR) family.</text>
</comment>
<gene>
    <name evidence="5" type="ORF">FCG67_01370</name>
</gene>